<keyword evidence="3" id="KW-1185">Reference proteome</keyword>
<proteinExistence type="predicted"/>
<dbReference type="Proteomes" id="UP001180020">
    <property type="component" value="Unassembled WGS sequence"/>
</dbReference>
<protein>
    <submittedName>
        <fullName evidence="2">Uncharacterized protein</fullName>
    </submittedName>
</protein>
<reference evidence="2" key="2">
    <citation type="submission" date="2023-06" db="EMBL/GenBank/DDBJ databases">
        <authorList>
            <person name="Ma L."/>
            <person name="Liu K.-W."/>
            <person name="Li Z."/>
            <person name="Hsiao Y.-Y."/>
            <person name="Qi Y."/>
            <person name="Fu T."/>
            <person name="Tang G."/>
            <person name="Zhang D."/>
            <person name="Sun W.-H."/>
            <person name="Liu D.-K."/>
            <person name="Li Y."/>
            <person name="Chen G.-Z."/>
            <person name="Liu X.-D."/>
            <person name="Liao X.-Y."/>
            <person name="Jiang Y.-T."/>
            <person name="Yu X."/>
            <person name="Hao Y."/>
            <person name="Huang J."/>
            <person name="Zhao X.-W."/>
            <person name="Ke S."/>
            <person name="Chen Y.-Y."/>
            <person name="Wu W.-L."/>
            <person name="Hsu J.-L."/>
            <person name="Lin Y.-F."/>
            <person name="Huang M.-D."/>
            <person name="Li C.-Y."/>
            <person name="Huang L."/>
            <person name="Wang Z.-W."/>
            <person name="Zhao X."/>
            <person name="Zhong W.-Y."/>
            <person name="Peng D.-H."/>
            <person name="Ahmad S."/>
            <person name="Lan S."/>
            <person name="Zhang J.-S."/>
            <person name="Tsai W.-C."/>
            <person name="Van De Peer Y."/>
            <person name="Liu Z.-J."/>
        </authorList>
    </citation>
    <scope>NUCLEOTIDE SEQUENCE</scope>
    <source>
        <strain evidence="2">CP</strain>
        <tissue evidence="2">Leaves</tissue>
    </source>
</reference>
<dbReference type="EMBL" id="JAUJYO010000007">
    <property type="protein sequence ID" value="KAK1312624.1"/>
    <property type="molecule type" value="Genomic_DNA"/>
</dbReference>
<reference evidence="2" key="1">
    <citation type="journal article" date="2023" name="Nat. Commun.">
        <title>Diploid and tetraploid genomes of Acorus and the evolution of monocots.</title>
        <authorList>
            <person name="Ma L."/>
            <person name="Liu K.W."/>
            <person name="Li Z."/>
            <person name="Hsiao Y.Y."/>
            <person name="Qi Y."/>
            <person name="Fu T."/>
            <person name="Tang G.D."/>
            <person name="Zhang D."/>
            <person name="Sun W.H."/>
            <person name="Liu D.K."/>
            <person name="Li Y."/>
            <person name="Chen G.Z."/>
            <person name="Liu X.D."/>
            <person name="Liao X.Y."/>
            <person name="Jiang Y.T."/>
            <person name="Yu X."/>
            <person name="Hao Y."/>
            <person name="Huang J."/>
            <person name="Zhao X.W."/>
            <person name="Ke S."/>
            <person name="Chen Y.Y."/>
            <person name="Wu W.L."/>
            <person name="Hsu J.L."/>
            <person name="Lin Y.F."/>
            <person name="Huang M.D."/>
            <person name="Li C.Y."/>
            <person name="Huang L."/>
            <person name="Wang Z.W."/>
            <person name="Zhao X."/>
            <person name="Zhong W.Y."/>
            <person name="Peng D.H."/>
            <person name="Ahmad S."/>
            <person name="Lan S."/>
            <person name="Zhang J.S."/>
            <person name="Tsai W.C."/>
            <person name="Van de Peer Y."/>
            <person name="Liu Z.J."/>
        </authorList>
    </citation>
    <scope>NUCLEOTIDE SEQUENCE</scope>
    <source>
        <strain evidence="2">CP</strain>
    </source>
</reference>
<dbReference type="AlphaFoldDB" id="A0AAV9EI56"/>
<feature type="compositionally biased region" description="Polar residues" evidence="1">
    <location>
        <begin position="29"/>
        <end position="41"/>
    </location>
</feature>
<sequence length="197" mass="21631">MASNNKPGPINGPFDEAFLQTLMGRLHLQSPSNSHLPQSLQDLLEGFISSDDDDEEEPDEQDPNPGNSKTHLAKEEAKLERELIRIVHGGDAIETLKPNSGQSVSVIGHSICVANHEEAGSGYRVWEWHGHLMVFDDEEGFSPEYVYGNYFERLPEKVEVRRGGNSGLRDLIGGGGDRGGTGDRIVHRGAMNSGSRR</sequence>
<feature type="region of interest" description="Disordered" evidence="1">
    <location>
        <begin position="29"/>
        <end position="74"/>
    </location>
</feature>
<evidence type="ECO:0000313" key="2">
    <source>
        <dbReference type="EMBL" id="KAK1312624.1"/>
    </source>
</evidence>
<name>A0AAV9EI56_ACOCL</name>
<feature type="compositionally biased region" description="Acidic residues" evidence="1">
    <location>
        <begin position="50"/>
        <end position="62"/>
    </location>
</feature>
<comment type="caution">
    <text evidence="2">The sequence shown here is derived from an EMBL/GenBank/DDBJ whole genome shotgun (WGS) entry which is preliminary data.</text>
</comment>
<dbReference type="PANTHER" id="PTHR35286">
    <property type="entry name" value="EXPRESSED PROTEIN"/>
    <property type="match status" value="1"/>
</dbReference>
<organism evidence="2 3">
    <name type="scientific">Acorus calamus</name>
    <name type="common">Sweet flag</name>
    <dbReference type="NCBI Taxonomy" id="4465"/>
    <lineage>
        <taxon>Eukaryota</taxon>
        <taxon>Viridiplantae</taxon>
        <taxon>Streptophyta</taxon>
        <taxon>Embryophyta</taxon>
        <taxon>Tracheophyta</taxon>
        <taxon>Spermatophyta</taxon>
        <taxon>Magnoliopsida</taxon>
        <taxon>Liliopsida</taxon>
        <taxon>Acoraceae</taxon>
        <taxon>Acorus</taxon>
    </lineage>
</organism>
<evidence type="ECO:0000313" key="3">
    <source>
        <dbReference type="Proteomes" id="UP001180020"/>
    </source>
</evidence>
<gene>
    <name evidence="2" type="ORF">QJS10_CPA07g00254</name>
</gene>
<feature type="region of interest" description="Disordered" evidence="1">
    <location>
        <begin position="169"/>
        <end position="197"/>
    </location>
</feature>
<evidence type="ECO:0000256" key="1">
    <source>
        <dbReference type="SAM" id="MobiDB-lite"/>
    </source>
</evidence>
<dbReference type="PANTHER" id="PTHR35286:SF1">
    <property type="entry name" value="EXPRESSED PROTEIN"/>
    <property type="match status" value="1"/>
</dbReference>
<accession>A0AAV9EI56</accession>